<comment type="caution">
    <text evidence="1">The sequence shown here is derived from an EMBL/GenBank/DDBJ whole genome shotgun (WGS) entry which is preliminary data.</text>
</comment>
<organism evidence="1 2">
    <name type="scientific">Tanacetum coccineum</name>
    <dbReference type="NCBI Taxonomy" id="301880"/>
    <lineage>
        <taxon>Eukaryota</taxon>
        <taxon>Viridiplantae</taxon>
        <taxon>Streptophyta</taxon>
        <taxon>Embryophyta</taxon>
        <taxon>Tracheophyta</taxon>
        <taxon>Spermatophyta</taxon>
        <taxon>Magnoliopsida</taxon>
        <taxon>eudicotyledons</taxon>
        <taxon>Gunneridae</taxon>
        <taxon>Pentapetalae</taxon>
        <taxon>asterids</taxon>
        <taxon>campanulids</taxon>
        <taxon>Asterales</taxon>
        <taxon>Asteraceae</taxon>
        <taxon>Asteroideae</taxon>
        <taxon>Anthemideae</taxon>
        <taxon>Anthemidinae</taxon>
        <taxon>Tanacetum</taxon>
    </lineage>
</organism>
<dbReference type="EMBL" id="BQNB010013577">
    <property type="protein sequence ID" value="GJT17664.1"/>
    <property type="molecule type" value="Genomic_DNA"/>
</dbReference>
<sequence>MVAAPLLLRLPQVLFVKKKGGSFPDVALITGKSELILRLKETVIRSQDIDDYLFMPPRWSSVTRKASNVHGKASEDNIGFAERRGSCMLSSPKVNFGFLRKRMISSHTCDASEEGFGRCVDAEKEK</sequence>
<reference evidence="1" key="1">
    <citation type="journal article" date="2022" name="Int. J. Mol. Sci.">
        <title>Draft Genome of Tanacetum Coccineum: Genomic Comparison of Closely Related Tanacetum-Family Plants.</title>
        <authorList>
            <person name="Yamashiro T."/>
            <person name="Shiraishi A."/>
            <person name="Nakayama K."/>
            <person name="Satake H."/>
        </authorList>
    </citation>
    <scope>NUCLEOTIDE SEQUENCE</scope>
</reference>
<evidence type="ECO:0000313" key="1">
    <source>
        <dbReference type="EMBL" id="GJT17664.1"/>
    </source>
</evidence>
<dbReference type="Proteomes" id="UP001151760">
    <property type="component" value="Unassembled WGS sequence"/>
</dbReference>
<protein>
    <submittedName>
        <fullName evidence="1">Uncharacterized protein</fullName>
    </submittedName>
</protein>
<reference evidence="1" key="2">
    <citation type="submission" date="2022-01" db="EMBL/GenBank/DDBJ databases">
        <authorList>
            <person name="Yamashiro T."/>
            <person name="Shiraishi A."/>
            <person name="Satake H."/>
            <person name="Nakayama K."/>
        </authorList>
    </citation>
    <scope>NUCLEOTIDE SEQUENCE</scope>
</reference>
<gene>
    <name evidence="1" type="ORF">Tco_0876370</name>
</gene>
<name>A0ABQ5BXS4_9ASTR</name>
<accession>A0ABQ5BXS4</accession>
<evidence type="ECO:0000313" key="2">
    <source>
        <dbReference type="Proteomes" id="UP001151760"/>
    </source>
</evidence>
<proteinExistence type="predicted"/>
<keyword evidence="2" id="KW-1185">Reference proteome</keyword>